<dbReference type="PANTHER" id="PTHR33420:SF3">
    <property type="entry name" value="FIMBRIAL SUBUNIT ELFA"/>
    <property type="match status" value="1"/>
</dbReference>
<evidence type="ECO:0000313" key="3">
    <source>
        <dbReference type="EMBL" id="CCO21515.1"/>
    </source>
</evidence>
<reference evidence="3" key="1">
    <citation type="submission" date="2012-10" db="EMBL/GenBank/DDBJ databases">
        <authorList>
            <person name="Sandrine L."/>
        </authorList>
    </citation>
    <scope>NUCLEOTIDE SEQUENCE</scope>
</reference>
<organism evidence="3">
    <name type="scientific">termite gut metagenome</name>
    <dbReference type="NCBI Taxonomy" id="433724"/>
    <lineage>
        <taxon>unclassified sequences</taxon>
        <taxon>metagenomes</taxon>
        <taxon>organismal metagenomes</taxon>
    </lineage>
</organism>
<dbReference type="InterPro" id="IPR036937">
    <property type="entry name" value="Adhesion_dom_fimbrial_sf"/>
</dbReference>
<dbReference type="InterPro" id="IPR008966">
    <property type="entry name" value="Adhesion_dom_sf"/>
</dbReference>
<evidence type="ECO:0000256" key="1">
    <source>
        <dbReference type="ARBA" id="ARBA00022729"/>
    </source>
</evidence>
<dbReference type="PANTHER" id="PTHR33420">
    <property type="entry name" value="FIMBRIAL SUBUNIT ELFA-RELATED"/>
    <property type="match status" value="1"/>
</dbReference>
<dbReference type="SUPFAM" id="SSF49401">
    <property type="entry name" value="Bacterial adhesins"/>
    <property type="match status" value="1"/>
</dbReference>
<accession>S0DFU3</accession>
<evidence type="ECO:0000259" key="2">
    <source>
        <dbReference type="Pfam" id="PF00419"/>
    </source>
</evidence>
<keyword evidence="1" id="KW-0732">Signal</keyword>
<dbReference type="InterPro" id="IPR000259">
    <property type="entry name" value="Adhesion_dom_fimbrial"/>
</dbReference>
<gene>
    <name evidence="3" type="ORF">BN138_703</name>
</gene>
<sequence>MLMKKNLIAAAFATTAILAASNAFAAAGTVNFTGKIIDAACTVDVGSQNQTVDLGTYNKSEFSAAGDKSAATAFNIVLKTCPETITSARIAFDGKPEATDSNLLAIDSSATGAATGVAINLMTADKAQLPLHGDNGYSYELSSTAANTLKFFAQYQATAAAVTAGPANSVANFSVIYN</sequence>
<name>S0DFU3_9ZZZZ</name>
<dbReference type="Gene3D" id="2.60.40.1090">
    <property type="entry name" value="Fimbrial-type adhesion domain"/>
    <property type="match status" value="1"/>
</dbReference>
<dbReference type="GO" id="GO:0009289">
    <property type="term" value="C:pilus"/>
    <property type="evidence" value="ECO:0007669"/>
    <property type="project" value="InterPro"/>
</dbReference>
<dbReference type="EMBL" id="HF548308">
    <property type="protein sequence ID" value="CCO21515.1"/>
    <property type="molecule type" value="Genomic_DNA"/>
</dbReference>
<reference evidence="3" key="2">
    <citation type="journal article" date="2013" name="Biotechnol. Biofuels">
        <title>Mining for hemicellulases in the fungus-growing termite Pseudacanthotermes militaris using functional metagenomics.</title>
        <authorList>
            <person name="Bastien G."/>
            <person name="Arnal G."/>
            <person name="Bozonnet S."/>
            <person name="Laguerre S."/>
            <person name="Ferreira F."/>
            <person name="Faure R."/>
            <person name="Henrissat B."/>
            <person name="Lefevre F."/>
            <person name="Robe P."/>
            <person name="Bouchez O."/>
            <person name="Noirot C."/>
            <person name="Dumon C."/>
            <person name="O'Donohue M."/>
        </authorList>
    </citation>
    <scope>NUCLEOTIDE SEQUENCE</scope>
</reference>
<feature type="domain" description="Fimbrial-type adhesion" evidence="2">
    <location>
        <begin position="31"/>
        <end position="177"/>
    </location>
</feature>
<dbReference type="InterPro" id="IPR050263">
    <property type="entry name" value="Bact_Fimbrial_Adh_Pro"/>
</dbReference>
<dbReference type="GO" id="GO:0043709">
    <property type="term" value="P:cell adhesion involved in single-species biofilm formation"/>
    <property type="evidence" value="ECO:0007669"/>
    <property type="project" value="TreeGrafter"/>
</dbReference>
<dbReference type="AlphaFoldDB" id="S0DFU3"/>
<protein>
    <submittedName>
        <fullName evidence="3">Putative fimbrial protein</fullName>
    </submittedName>
</protein>
<proteinExistence type="predicted"/>
<dbReference type="Pfam" id="PF00419">
    <property type="entry name" value="Fimbrial"/>
    <property type="match status" value="1"/>
</dbReference>